<dbReference type="STRING" id="282683.SAMN04488105_109208"/>
<evidence type="ECO:0000313" key="3">
    <source>
        <dbReference type="Proteomes" id="UP000198994"/>
    </source>
</evidence>
<dbReference type="OrthoDB" id="9798763at2"/>
<dbReference type="EMBL" id="FNAV01000009">
    <property type="protein sequence ID" value="SDE91591.1"/>
    <property type="molecule type" value="Genomic_DNA"/>
</dbReference>
<keyword evidence="3" id="KW-1185">Reference proteome</keyword>
<dbReference type="AlphaFoldDB" id="A0A1G7GU10"/>
<keyword evidence="1" id="KW-0732">Signal</keyword>
<protein>
    <submittedName>
        <fullName evidence="2">YD repeat-containing protein</fullName>
    </submittedName>
</protein>
<evidence type="ECO:0000256" key="1">
    <source>
        <dbReference type="SAM" id="SignalP"/>
    </source>
</evidence>
<dbReference type="SUPFAM" id="SSF56524">
    <property type="entry name" value="Oxidoreductase molybdopterin-binding domain"/>
    <property type="match status" value="1"/>
</dbReference>
<dbReference type="InterPro" id="IPR036374">
    <property type="entry name" value="OxRdtase_Mopterin-bd_sf"/>
</dbReference>
<evidence type="ECO:0000313" key="2">
    <source>
        <dbReference type="EMBL" id="SDE91591.1"/>
    </source>
</evidence>
<feature type="signal peptide" evidence="1">
    <location>
        <begin position="1"/>
        <end position="33"/>
    </location>
</feature>
<name>A0A1G7GU10_9RHOB</name>
<sequence>MRHAPQPRSRLSGLARLAAPLLLATVCAGPVLAEDTLLAIETADGTVTEFDRDTLEAMTSRDFSTETQWTWEEKKFSGPVLREVLASAGLEHGVIALVADDGYEMKIDLDADAEYLTADYPIIATRIDDAPFEVTESGPLWVMFPYDSHPELNVEKVYSMSIWQLKRIVESAE</sequence>
<dbReference type="RefSeq" id="WP_089960723.1">
    <property type="nucleotide sequence ID" value="NZ_FNAV01000009.1"/>
</dbReference>
<gene>
    <name evidence="2" type="ORF">SAMN04488105_109208</name>
</gene>
<feature type="chain" id="PRO_5011683670" evidence="1">
    <location>
        <begin position="34"/>
        <end position="173"/>
    </location>
</feature>
<reference evidence="3" key="1">
    <citation type="submission" date="2016-10" db="EMBL/GenBank/DDBJ databases">
        <authorList>
            <person name="Varghese N."/>
            <person name="Submissions S."/>
        </authorList>
    </citation>
    <scope>NUCLEOTIDE SEQUENCE [LARGE SCALE GENOMIC DNA]</scope>
    <source>
        <strain evidence="3">DSM 10146</strain>
    </source>
</reference>
<accession>A0A1G7GU10</accession>
<organism evidence="2 3">
    <name type="scientific">Salipiger thiooxidans</name>
    <dbReference type="NCBI Taxonomy" id="282683"/>
    <lineage>
        <taxon>Bacteria</taxon>
        <taxon>Pseudomonadati</taxon>
        <taxon>Pseudomonadota</taxon>
        <taxon>Alphaproteobacteria</taxon>
        <taxon>Rhodobacterales</taxon>
        <taxon>Roseobacteraceae</taxon>
        <taxon>Salipiger</taxon>
    </lineage>
</organism>
<proteinExistence type="predicted"/>
<dbReference type="Proteomes" id="UP000198994">
    <property type="component" value="Unassembled WGS sequence"/>
</dbReference>